<keyword evidence="1" id="KW-0378">Hydrolase</keyword>
<dbReference type="AlphaFoldDB" id="A0A840R1F3"/>
<dbReference type="CDD" id="cd07040">
    <property type="entry name" value="HP"/>
    <property type="match status" value="1"/>
</dbReference>
<proteinExistence type="predicted"/>
<dbReference type="GO" id="GO:0016787">
    <property type="term" value="F:hydrolase activity"/>
    <property type="evidence" value="ECO:0007669"/>
    <property type="project" value="UniProtKB-KW"/>
</dbReference>
<dbReference type="PANTHER" id="PTHR20935:SF0">
    <property type="entry name" value="SERINE_THREONINE-PROTEIN PHOSPHATASE PGAM5, MITOCHONDRIAL"/>
    <property type="match status" value="1"/>
</dbReference>
<dbReference type="SUPFAM" id="SSF53254">
    <property type="entry name" value="Phosphoglycerate mutase-like"/>
    <property type="match status" value="1"/>
</dbReference>
<accession>A0A840R1F3</accession>
<dbReference type="InterPro" id="IPR051021">
    <property type="entry name" value="Mito_Ser/Thr_phosphatase"/>
</dbReference>
<dbReference type="Pfam" id="PF00300">
    <property type="entry name" value="His_Phos_1"/>
    <property type="match status" value="1"/>
</dbReference>
<dbReference type="InterPro" id="IPR029033">
    <property type="entry name" value="His_PPase_superfam"/>
</dbReference>
<gene>
    <name evidence="2" type="ORF">HNQ57_000510</name>
</gene>
<dbReference type="Gene3D" id="3.40.50.1240">
    <property type="entry name" value="Phosphoglycerate mutase-like"/>
    <property type="match status" value="1"/>
</dbReference>
<dbReference type="Proteomes" id="UP000536640">
    <property type="component" value="Unassembled WGS sequence"/>
</dbReference>
<dbReference type="EMBL" id="JACHHW010000001">
    <property type="protein sequence ID" value="MBB5186251.1"/>
    <property type="molecule type" value="Genomic_DNA"/>
</dbReference>
<protein>
    <submittedName>
        <fullName evidence="2">Broad specificity phosphatase PhoE</fullName>
    </submittedName>
</protein>
<dbReference type="RefSeq" id="WP_184461040.1">
    <property type="nucleotide sequence ID" value="NZ_JACHHW010000001.1"/>
</dbReference>
<comment type="caution">
    <text evidence="2">The sequence shown here is derived from an EMBL/GenBank/DDBJ whole genome shotgun (WGS) entry which is preliminary data.</text>
</comment>
<dbReference type="SMART" id="SM00855">
    <property type="entry name" value="PGAM"/>
    <property type="match status" value="1"/>
</dbReference>
<reference evidence="2 3" key="1">
    <citation type="submission" date="2020-08" db="EMBL/GenBank/DDBJ databases">
        <title>Genomic Encyclopedia of Type Strains, Phase IV (KMG-IV): sequencing the most valuable type-strain genomes for metagenomic binning, comparative biology and taxonomic classification.</title>
        <authorList>
            <person name="Goeker M."/>
        </authorList>
    </citation>
    <scope>NUCLEOTIDE SEQUENCE [LARGE SCALE GENOMIC DNA]</scope>
    <source>
        <strain evidence="2 3">DSM 25701</strain>
    </source>
</reference>
<evidence type="ECO:0000313" key="3">
    <source>
        <dbReference type="Proteomes" id="UP000536640"/>
    </source>
</evidence>
<keyword evidence="3" id="KW-1185">Reference proteome</keyword>
<sequence>MAELFLVRHGQASIESDNYDQLSSLGHQQARWLGEYFAERGLVFDRIITGQMVRHRETAEGVLAGFGKPSFALETTADWDEFDFDRLISQFLTEYPTFRLADDVPRSARYGLLKQALEHWAAGKLQGELPESWAEFEGRLTRQLDTLQSQSSREKVLVISSGGAIAMALRLILMSPASMMVKLNLQTRNASLSHCYFNSGGFSLSSFNAVPHLDTPERRELISYF</sequence>
<evidence type="ECO:0000256" key="1">
    <source>
        <dbReference type="ARBA" id="ARBA00022801"/>
    </source>
</evidence>
<evidence type="ECO:0000313" key="2">
    <source>
        <dbReference type="EMBL" id="MBB5186251.1"/>
    </source>
</evidence>
<dbReference type="PANTHER" id="PTHR20935">
    <property type="entry name" value="PHOSPHOGLYCERATE MUTASE-RELATED"/>
    <property type="match status" value="1"/>
</dbReference>
<dbReference type="InterPro" id="IPR013078">
    <property type="entry name" value="His_Pase_superF_clade-1"/>
</dbReference>
<organism evidence="2 3">
    <name type="scientific">Zhongshania antarctica</name>
    <dbReference type="NCBI Taxonomy" id="641702"/>
    <lineage>
        <taxon>Bacteria</taxon>
        <taxon>Pseudomonadati</taxon>
        <taxon>Pseudomonadota</taxon>
        <taxon>Gammaproteobacteria</taxon>
        <taxon>Cellvibrionales</taxon>
        <taxon>Spongiibacteraceae</taxon>
        <taxon>Zhongshania</taxon>
    </lineage>
</organism>
<name>A0A840R1F3_9GAMM</name>